<feature type="transmembrane region" description="Helical" evidence="2">
    <location>
        <begin position="129"/>
        <end position="146"/>
    </location>
</feature>
<reference evidence="3 4" key="1">
    <citation type="submission" date="2019-04" db="EMBL/GenBank/DDBJ databases">
        <title>Natronospirillum operosus gen. nov., sp. nov., a haloalkaliphilic satellite isolated from decaying biomass of laboratory culture of cyanobacterium Geitlerinema sp. and proposal of Natronospirillaceae fam. nov. and Saccharospirillaceae fam. nov.</title>
        <authorList>
            <person name="Kevbrin V."/>
            <person name="Boltyanskaya Y."/>
            <person name="Koziaeva V."/>
            <person name="Grouzdev D.S."/>
            <person name="Park M."/>
            <person name="Cho J."/>
        </authorList>
    </citation>
    <scope>NUCLEOTIDE SEQUENCE [LARGE SCALE GENOMIC DNA]</scope>
    <source>
        <strain evidence="3 4">G-116</strain>
    </source>
</reference>
<accession>A0A4Z0W9P6</accession>
<gene>
    <name evidence="3" type="ORF">E4656_17445</name>
</gene>
<dbReference type="Pfam" id="PF01554">
    <property type="entry name" value="MatE"/>
    <property type="match status" value="2"/>
</dbReference>
<dbReference type="EMBL" id="SRMF01000011">
    <property type="protein sequence ID" value="TGG90721.1"/>
    <property type="molecule type" value="Genomic_DNA"/>
</dbReference>
<feature type="transmembrane region" description="Helical" evidence="2">
    <location>
        <begin position="354"/>
        <end position="377"/>
    </location>
</feature>
<feature type="transmembrane region" description="Helical" evidence="2">
    <location>
        <begin position="276"/>
        <end position="301"/>
    </location>
</feature>
<dbReference type="OrthoDB" id="9780160at2"/>
<feature type="transmembrane region" description="Helical" evidence="2">
    <location>
        <begin position="420"/>
        <end position="442"/>
    </location>
</feature>
<dbReference type="GO" id="GO:0042910">
    <property type="term" value="F:xenobiotic transmembrane transporter activity"/>
    <property type="evidence" value="ECO:0007669"/>
    <property type="project" value="InterPro"/>
</dbReference>
<dbReference type="RefSeq" id="WP_135484601.1">
    <property type="nucleotide sequence ID" value="NZ_SRMF01000011.1"/>
</dbReference>
<dbReference type="PANTHER" id="PTHR43298:SF2">
    <property type="entry name" value="FMN_FAD EXPORTER YEEO-RELATED"/>
    <property type="match status" value="1"/>
</dbReference>
<evidence type="ECO:0000313" key="4">
    <source>
        <dbReference type="Proteomes" id="UP000297475"/>
    </source>
</evidence>
<feature type="transmembrane region" description="Helical" evidence="2">
    <location>
        <begin position="84"/>
        <end position="109"/>
    </location>
</feature>
<feature type="transmembrane region" description="Helical" evidence="2">
    <location>
        <begin position="12"/>
        <end position="35"/>
    </location>
</feature>
<dbReference type="GO" id="GO:0015297">
    <property type="term" value="F:antiporter activity"/>
    <property type="evidence" value="ECO:0007669"/>
    <property type="project" value="InterPro"/>
</dbReference>
<organism evidence="3 4">
    <name type="scientific">Natronospirillum operosum</name>
    <dbReference type="NCBI Taxonomy" id="2759953"/>
    <lineage>
        <taxon>Bacteria</taxon>
        <taxon>Pseudomonadati</taxon>
        <taxon>Pseudomonadota</taxon>
        <taxon>Gammaproteobacteria</taxon>
        <taxon>Oceanospirillales</taxon>
        <taxon>Natronospirillaceae</taxon>
        <taxon>Natronospirillum</taxon>
    </lineage>
</organism>
<feature type="transmembrane region" description="Helical" evidence="2">
    <location>
        <begin position="55"/>
        <end position="77"/>
    </location>
</feature>
<evidence type="ECO:0000256" key="1">
    <source>
        <dbReference type="ARBA" id="ARBA00022448"/>
    </source>
</evidence>
<evidence type="ECO:0000313" key="3">
    <source>
        <dbReference type="EMBL" id="TGG90721.1"/>
    </source>
</evidence>
<dbReference type="AlphaFoldDB" id="A0A4Z0W9P6"/>
<keyword evidence="2" id="KW-0472">Membrane</keyword>
<keyword evidence="4" id="KW-1185">Reference proteome</keyword>
<protein>
    <submittedName>
        <fullName evidence="3">MATE family efflux transporter</fullName>
    </submittedName>
</protein>
<dbReference type="Proteomes" id="UP000297475">
    <property type="component" value="Unassembled WGS sequence"/>
</dbReference>
<dbReference type="InterPro" id="IPR050222">
    <property type="entry name" value="MATE_MdtK"/>
</dbReference>
<feature type="transmembrane region" description="Helical" evidence="2">
    <location>
        <begin position="186"/>
        <end position="213"/>
    </location>
</feature>
<proteinExistence type="predicted"/>
<feature type="transmembrane region" description="Helical" evidence="2">
    <location>
        <begin position="313"/>
        <end position="334"/>
    </location>
</feature>
<comment type="caution">
    <text evidence="3">The sequence shown here is derived from an EMBL/GenBank/DDBJ whole genome shotgun (WGS) entry which is preliminary data.</text>
</comment>
<dbReference type="InterPro" id="IPR002528">
    <property type="entry name" value="MATE_fam"/>
</dbReference>
<keyword evidence="2" id="KW-0812">Transmembrane</keyword>
<feature type="transmembrane region" description="Helical" evidence="2">
    <location>
        <begin position="158"/>
        <end position="180"/>
    </location>
</feature>
<sequence>MTHTYREYRTVLGISLPLLAYYFSEVAIGLTDLYIVGQLGSVELAAVGLGKTIVFGWLVMGFCILSMVSVLSAEALAQDRPGDVTLTVVQGFWLALLIALLGILVVILTPWVLRQLDYEAAMQTEIESYLFWVAWMLVPGLWFAVVRNFLTVMKRASVFLLVSIAAVVVNYLLNQLLVFGRFGFPALGVVGAAVATVLVNVLSLLILLAYAWAAERAYSLDFLRQLLVLRWRRLWELTRLGLPAGAMQLLESGFFIVISMLIGIYGAAWLAANNVVLAVIDVNFIIALSMGEALAVRIAYYKGAGDRVMVRRLAWFGYAVTAAVTLCIMLLLLLRPQWVVGLFMNPDAEGYAQTLEYAVILAGIAALFLIFDGYQVLSTWMLRGLKDTVVPVVIGVGGYWLAGIGLGALLSFGLGFGPTALWWGFAIGLTTAGALLVIRVMIKTRPV</sequence>
<feature type="transmembrane region" description="Helical" evidence="2">
    <location>
        <begin position="389"/>
        <end position="414"/>
    </location>
</feature>
<keyword evidence="1" id="KW-0813">Transport</keyword>
<dbReference type="NCBIfam" id="TIGR00797">
    <property type="entry name" value="matE"/>
    <property type="match status" value="1"/>
</dbReference>
<dbReference type="PANTHER" id="PTHR43298">
    <property type="entry name" value="MULTIDRUG RESISTANCE PROTEIN NORM-RELATED"/>
    <property type="match status" value="1"/>
</dbReference>
<feature type="transmembrane region" description="Helical" evidence="2">
    <location>
        <begin position="249"/>
        <end position="270"/>
    </location>
</feature>
<name>A0A4Z0W9P6_9GAMM</name>
<keyword evidence="2" id="KW-1133">Transmembrane helix</keyword>
<evidence type="ECO:0000256" key="2">
    <source>
        <dbReference type="SAM" id="Phobius"/>
    </source>
</evidence>
<dbReference type="GO" id="GO:0005886">
    <property type="term" value="C:plasma membrane"/>
    <property type="evidence" value="ECO:0007669"/>
    <property type="project" value="TreeGrafter"/>
</dbReference>